<name>A0ABS3FZJ4_9CYAN</name>
<comment type="caution">
    <text evidence="1">The sequence shown here is derived from an EMBL/GenBank/DDBJ whole genome shotgun (WGS) entry which is preliminary data.</text>
</comment>
<evidence type="ECO:0008006" key="3">
    <source>
        <dbReference type="Google" id="ProtNLM"/>
    </source>
</evidence>
<sequence length="242" mass="28965">MSKLIAEIIRQYHIDAKLRQTMYELYQIYYEYTSFESFYDDLNHKNYVIALWDIEKKLQGFSTVAVWDFEFEQQAQRAVFSGDTIVHRDYWGEQTLPLAWCQLAGQIKAQAPTEPLYWFLIVKGYRTYRYLPLFSHQFYPTYRYPTPPEMQRLMDYLAEKKFGPDYDPKTGLIRFPVSRGHLRGSWADIKDGYEDKPDVRYFLDRNPDYGKGDELVCLMELREDNMRSHARRGFIAGMNAKW</sequence>
<organism evidence="1 2">
    <name type="scientific">Phormidium pseudopriestleyi FRX01</name>
    <dbReference type="NCBI Taxonomy" id="1759528"/>
    <lineage>
        <taxon>Bacteria</taxon>
        <taxon>Bacillati</taxon>
        <taxon>Cyanobacteriota</taxon>
        <taxon>Cyanophyceae</taxon>
        <taxon>Oscillatoriophycideae</taxon>
        <taxon>Oscillatoriales</taxon>
        <taxon>Oscillatoriaceae</taxon>
        <taxon>Phormidium</taxon>
    </lineage>
</organism>
<protein>
    <recommendedName>
        <fullName evidence="3">GNAT family N-acetyltransferase</fullName>
    </recommendedName>
</protein>
<accession>A0ABS3FZJ4</accession>
<dbReference type="Proteomes" id="UP000664844">
    <property type="component" value="Unassembled WGS sequence"/>
</dbReference>
<reference evidence="1 2" key="1">
    <citation type="submission" date="2021-03" db="EMBL/GenBank/DDBJ databases">
        <title>Metabolic Capacity of the Antarctic Cyanobacterium Phormidium pseudopriestleyi that Sustains Oxygenic Photosynthesis in the Presence of Hydrogen Sulfide.</title>
        <authorList>
            <person name="Lumian J.E."/>
            <person name="Jungblut A.D."/>
            <person name="Dillon M.L."/>
            <person name="Hawes I."/>
            <person name="Doran P.T."/>
            <person name="Mackey T.J."/>
            <person name="Dick G.J."/>
            <person name="Grettenberger C.L."/>
            <person name="Sumner D.Y."/>
        </authorList>
    </citation>
    <scope>NUCLEOTIDE SEQUENCE [LARGE SCALE GENOMIC DNA]</scope>
    <source>
        <strain evidence="1 2">FRX01</strain>
    </source>
</reference>
<dbReference type="EMBL" id="JAFLQW010000627">
    <property type="protein sequence ID" value="MBO0352046.1"/>
    <property type="molecule type" value="Genomic_DNA"/>
</dbReference>
<evidence type="ECO:0000313" key="1">
    <source>
        <dbReference type="EMBL" id="MBO0352046.1"/>
    </source>
</evidence>
<gene>
    <name evidence="1" type="ORF">J0895_23780</name>
</gene>
<dbReference type="RefSeq" id="WP_207090468.1">
    <property type="nucleotide sequence ID" value="NZ_JAFLQW010000627.1"/>
</dbReference>
<evidence type="ECO:0000313" key="2">
    <source>
        <dbReference type="Proteomes" id="UP000664844"/>
    </source>
</evidence>
<keyword evidence="2" id="KW-1185">Reference proteome</keyword>
<proteinExistence type="predicted"/>